<evidence type="ECO:0000256" key="2">
    <source>
        <dbReference type="ARBA" id="ARBA00008834"/>
    </source>
</evidence>
<dbReference type="PANTHER" id="PTHR31375">
    <property type="match status" value="1"/>
</dbReference>
<dbReference type="Pfam" id="PF00295">
    <property type="entry name" value="Glyco_hydro_28"/>
    <property type="match status" value="1"/>
</dbReference>
<dbReference type="Gene3D" id="2.160.20.10">
    <property type="entry name" value="Single-stranded right-handed beta-helix, Pectin lyase-like"/>
    <property type="match status" value="1"/>
</dbReference>
<dbReference type="GO" id="GO:0004650">
    <property type="term" value="F:polygalacturonase activity"/>
    <property type="evidence" value="ECO:0007669"/>
    <property type="project" value="InterPro"/>
</dbReference>
<organism evidence="9">
    <name type="scientific">Arundo donax</name>
    <name type="common">Giant reed</name>
    <name type="synonym">Donax arundinaceus</name>
    <dbReference type="NCBI Taxonomy" id="35708"/>
    <lineage>
        <taxon>Eukaryota</taxon>
        <taxon>Viridiplantae</taxon>
        <taxon>Streptophyta</taxon>
        <taxon>Embryophyta</taxon>
        <taxon>Tracheophyta</taxon>
        <taxon>Spermatophyta</taxon>
        <taxon>Magnoliopsida</taxon>
        <taxon>Liliopsida</taxon>
        <taxon>Poales</taxon>
        <taxon>Poaceae</taxon>
        <taxon>PACMAD clade</taxon>
        <taxon>Arundinoideae</taxon>
        <taxon>Arundineae</taxon>
        <taxon>Arundo</taxon>
    </lineage>
</organism>
<evidence type="ECO:0000256" key="4">
    <source>
        <dbReference type="ARBA" id="ARBA00022525"/>
    </source>
</evidence>
<comment type="similarity">
    <text evidence="2 8">Belongs to the glycosyl hydrolase 28 family.</text>
</comment>
<accession>A0A0A9D248</accession>
<evidence type="ECO:0000256" key="3">
    <source>
        <dbReference type="ARBA" id="ARBA00022512"/>
    </source>
</evidence>
<evidence type="ECO:0000256" key="7">
    <source>
        <dbReference type="ARBA" id="ARBA00023316"/>
    </source>
</evidence>
<dbReference type="GO" id="GO:0071555">
    <property type="term" value="P:cell wall organization"/>
    <property type="evidence" value="ECO:0007669"/>
    <property type="project" value="UniProtKB-KW"/>
</dbReference>
<name>A0A0A9D248_ARUDO</name>
<evidence type="ECO:0000256" key="1">
    <source>
        <dbReference type="ARBA" id="ARBA00004191"/>
    </source>
</evidence>
<evidence type="ECO:0000256" key="8">
    <source>
        <dbReference type="RuleBase" id="RU361169"/>
    </source>
</evidence>
<protein>
    <recommendedName>
        <fullName evidence="10">Polygalacturonase</fullName>
    </recommendedName>
</protein>
<comment type="subcellular location">
    <subcellularLocation>
        <location evidence="1">Secreted</location>
        <location evidence="1">Cell wall</location>
    </subcellularLocation>
</comment>
<keyword evidence="5 8" id="KW-0378">Hydrolase</keyword>
<evidence type="ECO:0008006" key="10">
    <source>
        <dbReference type="Google" id="ProtNLM"/>
    </source>
</evidence>
<evidence type="ECO:0000256" key="6">
    <source>
        <dbReference type="ARBA" id="ARBA00023295"/>
    </source>
</evidence>
<reference evidence="9" key="2">
    <citation type="journal article" date="2015" name="Data Brief">
        <title>Shoot transcriptome of the giant reed, Arundo donax.</title>
        <authorList>
            <person name="Barrero R.A."/>
            <person name="Guerrero F.D."/>
            <person name="Moolhuijzen P."/>
            <person name="Goolsby J.A."/>
            <person name="Tidwell J."/>
            <person name="Bellgard S.E."/>
            <person name="Bellgard M.I."/>
        </authorList>
    </citation>
    <scope>NUCLEOTIDE SEQUENCE</scope>
    <source>
        <tissue evidence="9">Shoot tissue taken approximately 20 cm above the soil surface</tissue>
    </source>
</reference>
<evidence type="ECO:0000313" key="9">
    <source>
        <dbReference type="EMBL" id="JAD77827.1"/>
    </source>
</evidence>
<dbReference type="SUPFAM" id="SSF51126">
    <property type="entry name" value="Pectin lyase-like"/>
    <property type="match status" value="1"/>
</dbReference>
<proteinExistence type="inferred from homology"/>
<keyword evidence="7" id="KW-0961">Cell wall biogenesis/degradation</keyword>
<keyword evidence="4" id="KW-0964">Secreted</keyword>
<reference evidence="9" key="1">
    <citation type="submission" date="2014-09" db="EMBL/GenBank/DDBJ databases">
        <authorList>
            <person name="Magalhaes I.L.F."/>
            <person name="Oliveira U."/>
            <person name="Santos F.R."/>
            <person name="Vidigal T.H.D.A."/>
            <person name="Brescovit A.D."/>
            <person name="Santos A.J."/>
        </authorList>
    </citation>
    <scope>NUCLEOTIDE SEQUENCE</scope>
    <source>
        <tissue evidence="9">Shoot tissue taken approximately 20 cm above the soil surface</tissue>
    </source>
</reference>
<dbReference type="GO" id="GO:0005975">
    <property type="term" value="P:carbohydrate metabolic process"/>
    <property type="evidence" value="ECO:0007669"/>
    <property type="project" value="InterPro"/>
</dbReference>
<dbReference type="InterPro" id="IPR012334">
    <property type="entry name" value="Pectin_lyas_fold"/>
</dbReference>
<dbReference type="AlphaFoldDB" id="A0A0A9D248"/>
<keyword evidence="6 8" id="KW-0326">Glycosidase</keyword>
<dbReference type="InterPro" id="IPR011050">
    <property type="entry name" value="Pectin_lyase_fold/virulence"/>
</dbReference>
<dbReference type="EMBL" id="GBRH01220068">
    <property type="protein sequence ID" value="JAD77827.1"/>
    <property type="molecule type" value="Transcribed_RNA"/>
</dbReference>
<evidence type="ECO:0000256" key="5">
    <source>
        <dbReference type="ARBA" id="ARBA00022801"/>
    </source>
</evidence>
<dbReference type="InterPro" id="IPR000743">
    <property type="entry name" value="Glyco_hydro_28"/>
</dbReference>
<sequence length="211" mass="23657">MFRTMTGVRIKTWQVSMCTHDPQKTLVHYSVTNIKKERICLLLTSIQSNNIGSFQKEKMMIPSKTIIHTELNKVNSHFLQGGVGLVQDIRFSNIQVSEVQTPIVIDQFYCDKSTCRNQTSAVAVSGVQYENIRGTFTIKPVHFACSDSLPCSGISLTGVQLRPVQIPHYHLNNPFCWQAFGKLYTPTVPPIACLQIGKPAGNNLQSYHDIC</sequence>
<keyword evidence="3" id="KW-0134">Cell wall</keyword>